<dbReference type="PANTHER" id="PTHR40691:SF1">
    <property type="entry name" value="EXPORTED PROTEIN"/>
    <property type="match status" value="1"/>
</dbReference>
<gene>
    <name evidence="1" type="primary">nqrM</name>
    <name evidence="1" type="ORF">EGC76_01090</name>
</gene>
<name>A0A443Z7D2_9GAMM</name>
<dbReference type="EMBL" id="RSFE01000001">
    <property type="protein sequence ID" value="RWU12848.1"/>
    <property type="molecule type" value="Genomic_DNA"/>
</dbReference>
<proteinExistence type="predicted"/>
<evidence type="ECO:0000313" key="1">
    <source>
        <dbReference type="EMBL" id="RWU12848.1"/>
    </source>
</evidence>
<dbReference type="Pfam" id="PF04400">
    <property type="entry name" value="NqrM"/>
    <property type="match status" value="1"/>
</dbReference>
<sequence length="77" mass="8419">MGVFFAVFVIMLVVVLAMSVGFIAQRKSISGSCGGISSLGMEKACDCDDPCDDKKARMAEEARAAKEKQWQENRIDQ</sequence>
<dbReference type="Proteomes" id="UP000288789">
    <property type="component" value="Unassembled WGS sequence"/>
</dbReference>
<reference evidence="1 2" key="1">
    <citation type="submission" date="2018-12" db="EMBL/GenBank/DDBJ databases">
        <authorList>
            <person name="Li A."/>
            <person name="Zhang M."/>
            <person name="Zhu H."/>
        </authorList>
    </citation>
    <scope>NUCLEOTIDE SEQUENCE [LARGE SCALE GENOMIC DNA]</scope>
    <source>
        <strain evidence="1 2">R04H25</strain>
    </source>
</reference>
<evidence type="ECO:0000313" key="2">
    <source>
        <dbReference type="Proteomes" id="UP000288789"/>
    </source>
</evidence>
<accession>A0A443Z7D2</accession>
<dbReference type="InterPro" id="IPR007495">
    <property type="entry name" value="NqrM"/>
</dbReference>
<dbReference type="AlphaFoldDB" id="A0A443Z7D2"/>
<keyword evidence="2" id="KW-1185">Reference proteome</keyword>
<dbReference type="PANTHER" id="PTHR40691">
    <property type="entry name" value="(NA+)-NQR MATURATION NQRM"/>
    <property type="match status" value="1"/>
</dbReference>
<dbReference type="RefSeq" id="WP_128351176.1">
    <property type="nucleotide sequence ID" value="NZ_RSFE01000001.1"/>
</dbReference>
<organism evidence="1 2">
    <name type="scientific">Pseudidiomarina gelatinasegens</name>
    <dbReference type="NCBI Taxonomy" id="2487740"/>
    <lineage>
        <taxon>Bacteria</taxon>
        <taxon>Pseudomonadati</taxon>
        <taxon>Pseudomonadota</taxon>
        <taxon>Gammaproteobacteria</taxon>
        <taxon>Alteromonadales</taxon>
        <taxon>Idiomarinaceae</taxon>
        <taxon>Pseudidiomarina</taxon>
    </lineage>
</organism>
<protein>
    <submittedName>
        <fullName evidence="1">(Na+)-NQR maturation NqrM</fullName>
    </submittedName>
</protein>
<comment type="caution">
    <text evidence="1">The sequence shown here is derived from an EMBL/GenBank/DDBJ whole genome shotgun (WGS) entry which is preliminary data.</text>
</comment>